<dbReference type="SUPFAM" id="SSF54593">
    <property type="entry name" value="Glyoxalase/Bleomycin resistance protein/Dihydroxybiphenyl dioxygenase"/>
    <property type="match status" value="1"/>
</dbReference>
<evidence type="ECO:0000313" key="3">
    <source>
        <dbReference type="Proteomes" id="UP001500542"/>
    </source>
</evidence>
<dbReference type="EMBL" id="BAAAHK010000006">
    <property type="protein sequence ID" value="GAA0937709.1"/>
    <property type="molecule type" value="Genomic_DNA"/>
</dbReference>
<dbReference type="PANTHER" id="PTHR36437">
    <property type="entry name" value="GLYOXALASE/BLEOMYCIN RESISTANCE PROTEIN/DIOXYGENASE"/>
    <property type="match status" value="1"/>
</dbReference>
<organism evidence="2 3">
    <name type="scientific">Kribbella koreensis</name>
    <dbReference type="NCBI Taxonomy" id="57909"/>
    <lineage>
        <taxon>Bacteria</taxon>
        <taxon>Bacillati</taxon>
        <taxon>Actinomycetota</taxon>
        <taxon>Actinomycetes</taxon>
        <taxon>Propionibacteriales</taxon>
        <taxon>Kribbellaceae</taxon>
        <taxon>Kribbella</taxon>
    </lineage>
</organism>
<gene>
    <name evidence="2" type="ORF">GCM10009554_26150</name>
</gene>
<dbReference type="PROSITE" id="PS51819">
    <property type="entry name" value="VOC"/>
    <property type="match status" value="1"/>
</dbReference>
<dbReference type="InterPro" id="IPR037523">
    <property type="entry name" value="VOC_core"/>
</dbReference>
<dbReference type="RefSeq" id="WP_343968459.1">
    <property type="nucleotide sequence ID" value="NZ_BAAAHK010000006.1"/>
</dbReference>
<dbReference type="Gene3D" id="3.10.180.10">
    <property type="entry name" value="2,3-Dihydroxybiphenyl 1,2-Dioxygenase, domain 1"/>
    <property type="match status" value="1"/>
</dbReference>
<feature type="domain" description="VOC" evidence="1">
    <location>
        <begin position="1"/>
        <end position="120"/>
    </location>
</feature>
<reference evidence="2 3" key="1">
    <citation type="journal article" date="2019" name="Int. J. Syst. Evol. Microbiol.">
        <title>The Global Catalogue of Microorganisms (GCM) 10K type strain sequencing project: providing services to taxonomists for standard genome sequencing and annotation.</title>
        <authorList>
            <consortium name="The Broad Institute Genomics Platform"/>
            <consortium name="The Broad Institute Genome Sequencing Center for Infectious Disease"/>
            <person name="Wu L."/>
            <person name="Ma J."/>
        </authorList>
    </citation>
    <scope>NUCLEOTIDE SEQUENCE [LARGE SCALE GENOMIC DNA]</scope>
    <source>
        <strain evidence="2 3">JCM 10977</strain>
    </source>
</reference>
<dbReference type="InterPro" id="IPR004360">
    <property type="entry name" value="Glyas_Fos-R_dOase_dom"/>
</dbReference>
<protein>
    <recommendedName>
        <fullName evidence="1">VOC domain-containing protein</fullName>
    </recommendedName>
</protein>
<keyword evidence="3" id="KW-1185">Reference proteome</keyword>
<dbReference type="PANTHER" id="PTHR36437:SF2">
    <property type="entry name" value="GLYOXALASE_BLEOMYCIN RESISTANCE PROTEIN_DIOXYGENASE"/>
    <property type="match status" value="1"/>
</dbReference>
<evidence type="ECO:0000313" key="2">
    <source>
        <dbReference type="EMBL" id="GAA0937709.1"/>
    </source>
</evidence>
<name>A0ABN1Q5P2_9ACTN</name>
<dbReference type="InterPro" id="IPR029068">
    <property type="entry name" value="Glyas_Bleomycin-R_OHBP_Dase"/>
</dbReference>
<proteinExistence type="predicted"/>
<evidence type="ECO:0000259" key="1">
    <source>
        <dbReference type="PROSITE" id="PS51819"/>
    </source>
</evidence>
<dbReference type="Proteomes" id="UP001500542">
    <property type="component" value="Unassembled WGS sequence"/>
</dbReference>
<dbReference type="Pfam" id="PF00903">
    <property type="entry name" value="Glyoxalase"/>
    <property type="match status" value="1"/>
</dbReference>
<comment type="caution">
    <text evidence="2">The sequence shown here is derived from an EMBL/GenBank/DDBJ whole genome shotgun (WGS) entry which is preliminary data.</text>
</comment>
<sequence>MPHITAVRTISIPVSDQDRALEFYERKLGFEKLWDAPLPQLGGRWLVVGLPGGTTTIALLQASDTGVDTGIRLATTDAAAAHAALGEQGVETSELISWPGVPPMFTFTDQDGNRLYLTQE</sequence>
<accession>A0ABN1Q5P2</accession>